<feature type="signal peptide" evidence="1">
    <location>
        <begin position="1"/>
        <end position="22"/>
    </location>
</feature>
<keyword evidence="2" id="KW-0614">Plasmid</keyword>
<evidence type="ECO:0000313" key="2">
    <source>
        <dbReference type="EMBL" id="ASN82611.1"/>
    </source>
</evidence>
<dbReference type="EMBL" id="CP021082">
    <property type="protein sequence ID" value="ASN82611.1"/>
    <property type="molecule type" value="Genomic_DNA"/>
</dbReference>
<keyword evidence="3" id="KW-1185">Reference proteome</keyword>
<evidence type="ECO:0000256" key="1">
    <source>
        <dbReference type="SAM" id="SignalP"/>
    </source>
</evidence>
<gene>
    <name evidence="2" type="ORF">DFI_15680</name>
</gene>
<dbReference type="RefSeq" id="WP_118375998.1">
    <property type="nucleotide sequence ID" value="NZ_CP021082.1"/>
</dbReference>
<dbReference type="AlphaFoldDB" id="A0A221T172"/>
<dbReference type="Proteomes" id="UP000259030">
    <property type="component" value="Plasmid pDFI1"/>
</dbReference>
<dbReference type="STRING" id="317577.GCA_000419625_03086"/>
<accession>A0A221T172</accession>
<geneLocation type="plasmid" evidence="3">
    <name>pdfi1</name>
</geneLocation>
<evidence type="ECO:0008006" key="4">
    <source>
        <dbReference type="Google" id="ProtNLM"/>
    </source>
</evidence>
<reference evidence="2 3" key="1">
    <citation type="submission" date="2017-05" db="EMBL/GenBank/DDBJ databases">
        <title>The complete genome sequence of Deinococcus ficus isolated from the rhizosphere of the Ficus religiosa L. in Taiwan.</title>
        <authorList>
            <person name="Wu K.-M."/>
            <person name="Liao T.-L."/>
            <person name="Liu Y.-M."/>
            <person name="Young C.-C."/>
            <person name="Tsai S.-F."/>
        </authorList>
    </citation>
    <scope>NUCLEOTIDE SEQUENCE [LARGE SCALE GENOMIC DNA]</scope>
    <source>
        <strain evidence="2 3">CC-FR2-10</strain>
        <plasmid evidence="3">pdfi1</plasmid>
    </source>
</reference>
<sequence length="399" mass="41778">MRSLLVLLSLTAPMLAAPPLAAAQTTARDARSGEALRAAILDAERRWLATNPDRSFLSVGSDLGYALGWLKEGKYTEAMTPLGLIGEKGAADPFVHLFTALALAGQGQASAAAEALARAERLTPGLRDFRAVITAPAAAAAPRTPTSPPAPVNPAVPASGGAALRLPAAARVTSMTAALNEAQRLWKATQPATTMFSANWHVEQILYSLRSTNAEGARVQLSAARAALPKTGARAVDAAFLDLLDGFVAAQLGQRAALDRSLGALRRGPYAAPLSTLTAFLSTYQPPKAAAPPAPAPATRPGGPLVPGDYSCWLERPGLNGARNDVPRGTLSLKANGTYSYMGKAGTYRYNAQSGVLTFTGGPFTNPTPERTTFLKHKTTAQIDLHWAYANDWSCGKNL</sequence>
<proteinExistence type="predicted"/>
<name>A0A221T172_9DEIO</name>
<dbReference type="KEGG" id="dfc:DFI_15680"/>
<feature type="chain" id="PRO_5011310619" description="Tetratricopeptide repeat protein" evidence="1">
    <location>
        <begin position="23"/>
        <end position="399"/>
    </location>
</feature>
<organism evidence="2 3">
    <name type="scientific">Deinococcus ficus</name>
    <dbReference type="NCBI Taxonomy" id="317577"/>
    <lineage>
        <taxon>Bacteria</taxon>
        <taxon>Thermotogati</taxon>
        <taxon>Deinococcota</taxon>
        <taxon>Deinococci</taxon>
        <taxon>Deinococcales</taxon>
        <taxon>Deinococcaceae</taxon>
        <taxon>Deinococcus</taxon>
    </lineage>
</organism>
<keyword evidence="1" id="KW-0732">Signal</keyword>
<protein>
    <recommendedName>
        <fullName evidence="4">Tetratricopeptide repeat protein</fullName>
    </recommendedName>
</protein>
<evidence type="ECO:0000313" key="3">
    <source>
        <dbReference type="Proteomes" id="UP000259030"/>
    </source>
</evidence>